<protein>
    <recommendedName>
        <fullName evidence="3">lycopene beta-cyclase</fullName>
        <ecNumber evidence="3">5.5.1.19</ecNumber>
    </recommendedName>
</protein>
<dbReference type="GO" id="GO:0016860">
    <property type="term" value="F:intramolecular oxidoreductase activity"/>
    <property type="evidence" value="ECO:0007669"/>
    <property type="project" value="UniProtKB-ARBA"/>
</dbReference>
<dbReference type="Pfam" id="PF05834">
    <property type="entry name" value="Lycopene_cycl"/>
    <property type="match status" value="1"/>
</dbReference>
<dbReference type="AlphaFoldDB" id="A0A7S2YA66"/>
<reference evidence="8" key="1">
    <citation type="submission" date="2021-01" db="EMBL/GenBank/DDBJ databases">
        <authorList>
            <person name="Corre E."/>
            <person name="Pelletier E."/>
            <person name="Niang G."/>
            <person name="Scheremetjew M."/>
            <person name="Finn R."/>
            <person name="Kale V."/>
            <person name="Holt S."/>
            <person name="Cochrane G."/>
            <person name="Meng A."/>
            <person name="Brown T."/>
            <person name="Cohen L."/>
        </authorList>
    </citation>
    <scope>NUCLEOTIDE SEQUENCE</scope>
    <source>
        <strain evidence="8">CCMP125</strain>
    </source>
</reference>
<dbReference type="InterPro" id="IPR010108">
    <property type="entry name" value="Lycopene_cyclase_b/e"/>
</dbReference>
<evidence type="ECO:0000256" key="6">
    <source>
        <dbReference type="ARBA" id="ARBA00037906"/>
    </source>
</evidence>
<evidence type="ECO:0000256" key="5">
    <source>
        <dbReference type="ARBA" id="ARBA00023027"/>
    </source>
</evidence>
<keyword evidence="4" id="KW-0125">Carotenoid biosynthesis</keyword>
<keyword evidence="7" id="KW-0732">Signal</keyword>
<dbReference type="EMBL" id="HBHT01016236">
    <property type="protein sequence ID" value="CAD9963168.1"/>
    <property type="molecule type" value="Transcribed_RNA"/>
</dbReference>
<sequence length="642" mass="70388">MTTAFLSLWAVATALSQVQAFQPVAFPPSSLLRTSSFATKSPQQSLPFLQQQTQHGPFVVPQRHRPTSLAATFSSSSDNTEYDYTCNVLVLGSGPAARSVASLLAASPDNLSVILADQNYERKFAPNYGVWQDEWQAVVEAYQAMGVTLKGGKVGQAIDREWSVTDCYFGGSFDIPTTERMRLDRPYLRVDKNALRDSLNTDTYQILAANHISQAIGVNMYEPAGSLVHDSTGSTIQLQKKDQSMVSVRSQLIVDCTGHETKLVLREGRAPPKGSPGFQIAYGMLVDVEEIETTAGAPSWTGNNIGPYDREAMTLFDYRTDHYDQAAEGTQAKVAADPTFMYAMPLKDNHIFFEETSLVARPAVSFQECKDRCYQRLQHLGIQVTKVYEEEFCYIPMGGALPAKDQRILALGGAAAMVHPSTGFHLCRCLMGAKDVAQVVISELRCPTDQQNLDRAAASAYHALWSPENIRQRNFAVFGGEFLMKQNVVGLRGFFDGFFQLPLAMWAGFLAGWPGLPNNEKHESWYARMLYGITFVTKLPPQVALDMFLNIVGYSLETGVPLPQSVTPFFGKPASFEYQPNTDVVGDVAAKAEARSMLMASKVEEIVPVAFGAEESTSSVAETPVAAPIQLEEAAKESLPAP</sequence>
<feature type="signal peptide" evidence="7">
    <location>
        <begin position="1"/>
        <end position="20"/>
    </location>
</feature>
<evidence type="ECO:0000313" key="8">
    <source>
        <dbReference type="EMBL" id="CAD9963168.1"/>
    </source>
</evidence>
<evidence type="ECO:0000256" key="4">
    <source>
        <dbReference type="ARBA" id="ARBA00022746"/>
    </source>
</evidence>
<comment type="pathway">
    <text evidence="1">Carotenoid biosynthesis; beta-carotene biosynthesis.</text>
</comment>
<gene>
    <name evidence="8" type="ORF">APAL1065_LOCUS10827</name>
</gene>
<dbReference type="SUPFAM" id="SSF51905">
    <property type="entry name" value="FAD/NAD(P)-binding domain"/>
    <property type="match status" value="1"/>
</dbReference>
<name>A0A7S2YA66_9STRA</name>
<dbReference type="NCBIfam" id="TIGR01790">
    <property type="entry name" value="carotene-cycl"/>
    <property type="match status" value="1"/>
</dbReference>
<evidence type="ECO:0000256" key="2">
    <source>
        <dbReference type="ARBA" id="ARBA00006599"/>
    </source>
</evidence>
<dbReference type="GO" id="GO:0016705">
    <property type="term" value="F:oxidoreductase activity, acting on paired donors, with incorporation or reduction of molecular oxygen"/>
    <property type="evidence" value="ECO:0007669"/>
    <property type="project" value="InterPro"/>
</dbReference>
<evidence type="ECO:0000256" key="3">
    <source>
        <dbReference type="ARBA" id="ARBA00012242"/>
    </source>
</evidence>
<dbReference type="PANTHER" id="PTHR39757:SF5">
    <property type="entry name" value="OS02G0190600 PROTEIN"/>
    <property type="match status" value="1"/>
</dbReference>
<proteinExistence type="inferred from homology"/>
<dbReference type="GO" id="GO:0016117">
    <property type="term" value="P:carotenoid biosynthetic process"/>
    <property type="evidence" value="ECO:0007669"/>
    <property type="project" value="UniProtKB-KW"/>
</dbReference>
<accession>A0A7S2YA66</accession>
<feature type="chain" id="PRO_5031178242" description="lycopene beta-cyclase" evidence="7">
    <location>
        <begin position="21"/>
        <end position="642"/>
    </location>
</feature>
<comment type="pathway">
    <text evidence="6">Carotenoid biosynthesis; beta-zeacarotene biosynthesis.</text>
</comment>
<comment type="similarity">
    <text evidence="2">Belongs to the lycopene cyclase family.</text>
</comment>
<organism evidence="8">
    <name type="scientific">Entomoneis paludosa</name>
    <dbReference type="NCBI Taxonomy" id="265537"/>
    <lineage>
        <taxon>Eukaryota</taxon>
        <taxon>Sar</taxon>
        <taxon>Stramenopiles</taxon>
        <taxon>Ochrophyta</taxon>
        <taxon>Bacillariophyta</taxon>
        <taxon>Bacillariophyceae</taxon>
        <taxon>Bacillariophycidae</taxon>
        <taxon>Entomoneidaceae</taxon>
        <taxon>Entomoneis</taxon>
    </lineage>
</organism>
<dbReference type="Gene3D" id="3.50.50.60">
    <property type="entry name" value="FAD/NAD(P)-binding domain"/>
    <property type="match status" value="1"/>
</dbReference>
<keyword evidence="5" id="KW-0520">NAD</keyword>
<dbReference type="PANTHER" id="PTHR39757">
    <property type="match status" value="1"/>
</dbReference>
<dbReference type="InterPro" id="IPR036188">
    <property type="entry name" value="FAD/NAD-bd_sf"/>
</dbReference>
<evidence type="ECO:0000256" key="1">
    <source>
        <dbReference type="ARBA" id="ARBA00005089"/>
    </source>
</evidence>
<evidence type="ECO:0000256" key="7">
    <source>
        <dbReference type="SAM" id="SignalP"/>
    </source>
</evidence>
<dbReference type="EC" id="5.5.1.19" evidence="3"/>